<comment type="subcellular location">
    <subcellularLocation>
        <location evidence="1">Cell membrane</location>
        <topology evidence="1">Multi-pass membrane protein</topology>
    </subcellularLocation>
</comment>
<keyword evidence="2" id="KW-1003">Cell membrane</keyword>
<evidence type="ECO:0000256" key="5">
    <source>
        <dbReference type="ARBA" id="ARBA00022984"/>
    </source>
</evidence>
<accession>A0A1H7F445</accession>
<feature type="transmembrane region" description="Helical" evidence="8">
    <location>
        <begin position="497"/>
        <end position="517"/>
    </location>
</feature>
<keyword evidence="10" id="KW-1185">Reference proteome</keyword>
<dbReference type="InterPro" id="IPR004268">
    <property type="entry name" value="MurJ"/>
</dbReference>
<feature type="transmembrane region" description="Helical" evidence="8">
    <location>
        <begin position="331"/>
        <end position="357"/>
    </location>
</feature>
<evidence type="ECO:0000256" key="8">
    <source>
        <dbReference type="SAM" id="Phobius"/>
    </source>
</evidence>
<evidence type="ECO:0000313" key="9">
    <source>
        <dbReference type="EMBL" id="SEK20748.1"/>
    </source>
</evidence>
<evidence type="ECO:0000313" key="10">
    <source>
        <dbReference type="Proteomes" id="UP000198677"/>
    </source>
</evidence>
<keyword evidence="7 8" id="KW-0472">Membrane</keyword>
<dbReference type="GO" id="GO:0034204">
    <property type="term" value="P:lipid translocation"/>
    <property type="evidence" value="ECO:0007669"/>
    <property type="project" value="TreeGrafter"/>
</dbReference>
<feature type="transmembrane region" description="Helical" evidence="8">
    <location>
        <begin position="400"/>
        <end position="420"/>
    </location>
</feature>
<dbReference type="InterPro" id="IPR051050">
    <property type="entry name" value="Lipid_II_flippase_MurJ/MviN"/>
</dbReference>
<dbReference type="GO" id="GO:0005886">
    <property type="term" value="C:plasma membrane"/>
    <property type="evidence" value="ECO:0007669"/>
    <property type="project" value="UniProtKB-SubCell"/>
</dbReference>
<feature type="transmembrane region" description="Helical" evidence="8">
    <location>
        <begin position="292"/>
        <end position="310"/>
    </location>
</feature>
<evidence type="ECO:0000256" key="6">
    <source>
        <dbReference type="ARBA" id="ARBA00022989"/>
    </source>
</evidence>
<dbReference type="GO" id="GO:0008360">
    <property type="term" value="P:regulation of cell shape"/>
    <property type="evidence" value="ECO:0007669"/>
    <property type="project" value="UniProtKB-KW"/>
</dbReference>
<dbReference type="AlphaFoldDB" id="A0A1H7F445"/>
<keyword evidence="3 8" id="KW-0812">Transmembrane</keyword>
<feature type="transmembrane region" description="Helical" evidence="8">
    <location>
        <begin position="470"/>
        <end position="491"/>
    </location>
</feature>
<dbReference type="GO" id="GO:0015648">
    <property type="term" value="F:lipid-linked peptidoglycan transporter activity"/>
    <property type="evidence" value="ECO:0007669"/>
    <property type="project" value="TreeGrafter"/>
</dbReference>
<name>A0A1H7F445_9NOCA</name>
<dbReference type="PRINTS" id="PR01806">
    <property type="entry name" value="VIRFACTRMVIN"/>
</dbReference>
<dbReference type="EMBL" id="FOAW01000001">
    <property type="protein sequence ID" value="SEK20748.1"/>
    <property type="molecule type" value="Genomic_DNA"/>
</dbReference>
<dbReference type="OrthoDB" id="9786339at2"/>
<feature type="transmembrane region" description="Helical" evidence="8">
    <location>
        <begin position="246"/>
        <end position="272"/>
    </location>
</feature>
<evidence type="ECO:0000256" key="2">
    <source>
        <dbReference type="ARBA" id="ARBA00022475"/>
    </source>
</evidence>
<evidence type="ECO:0000256" key="1">
    <source>
        <dbReference type="ARBA" id="ARBA00004651"/>
    </source>
</evidence>
<keyword evidence="5" id="KW-0573">Peptidoglycan synthesis</keyword>
<organism evidence="9 10">
    <name type="scientific">Rhodococcus maanshanensis</name>
    <dbReference type="NCBI Taxonomy" id="183556"/>
    <lineage>
        <taxon>Bacteria</taxon>
        <taxon>Bacillati</taxon>
        <taxon>Actinomycetota</taxon>
        <taxon>Actinomycetes</taxon>
        <taxon>Mycobacteriales</taxon>
        <taxon>Nocardiaceae</taxon>
        <taxon>Rhodococcus</taxon>
    </lineage>
</organism>
<feature type="transmembrane region" description="Helical" evidence="8">
    <location>
        <begin position="96"/>
        <end position="124"/>
    </location>
</feature>
<feature type="transmembrane region" description="Helical" evidence="8">
    <location>
        <begin position="203"/>
        <end position="225"/>
    </location>
</feature>
<dbReference type="GO" id="GO:0009252">
    <property type="term" value="P:peptidoglycan biosynthetic process"/>
    <property type="evidence" value="ECO:0007669"/>
    <property type="project" value="UniProtKB-KW"/>
</dbReference>
<feature type="transmembrane region" description="Helical" evidence="8">
    <location>
        <begin position="37"/>
        <end position="55"/>
    </location>
</feature>
<feature type="transmembrane region" description="Helical" evidence="8">
    <location>
        <begin position="171"/>
        <end position="191"/>
    </location>
</feature>
<evidence type="ECO:0000256" key="4">
    <source>
        <dbReference type="ARBA" id="ARBA00022960"/>
    </source>
</evidence>
<feature type="transmembrane region" description="Helical" evidence="8">
    <location>
        <begin position="61"/>
        <end position="84"/>
    </location>
</feature>
<dbReference type="PANTHER" id="PTHR47019">
    <property type="entry name" value="LIPID II FLIPPASE MURJ"/>
    <property type="match status" value="1"/>
</dbReference>
<evidence type="ECO:0000256" key="3">
    <source>
        <dbReference type="ARBA" id="ARBA00022692"/>
    </source>
</evidence>
<proteinExistence type="predicted"/>
<sequence>MGHHGGVGDIQSTLARSTGAVATATVASRATGFIRTLALAAVLGTAVVGDAYNGANTLPNMVYELLLGGVMSSVFVPALARARLRGRAYSRVFTQRLLLATIIGAAAATVVAVLCVPLLVAALVSDSDQAQLTTVLAYLLFPEIFFYALAATVTAILNIRDSYAPAAWAPVVNNLMVLATVGIFVLMPGPVTLTPSAMTTAQVLVLGIGTTAGIVGQASWTVVALRRTGFRWSWRVRPVPYTWRPVRIGVGLLGWIVLYVAMSQVGATFVLLVAFDRGGVSTYTLADLLFQVPYGILGVSLLTVLTPRIARAVADDDRAALIADMGRAARYSVVALVPAGVAMTLLGPMLTTVMFIGRVDVDAARLIGTSLALSAFGLAPFALVMLQLRVFYAGNDMRTPALINVAMVATKITVVAAAAATLPSQAVVVMLPVASSLSYLVGAACGHWALRRRYGLLGFHAVLETFTRVLWASVVAGLFCVASVGLSHRFIDNPRGAAAITLLAATAFAVPAFLLAAKKIGVPEVRNARALLLG</sequence>
<feature type="transmembrane region" description="Helical" evidence="8">
    <location>
        <begin position="136"/>
        <end position="159"/>
    </location>
</feature>
<dbReference type="CDD" id="cd13123">
    <property type="entry name" value="MATE_MurJ_like"/>
    <property type="match status" value="1"/>
</dbReference>
<feature type="transmembrane region" description="Helical" evidence="8">
    <location>
        <begin position="426"/>
        <end position="450"/>
    </location>
</feature>
<reference evidence="10" key="1">
    <citation type="submission" date="2016-10" db="EMBL/GenBank/DDBJ databases">
        <authorList>
            <person name="Varghese N."/>
            <person name="Submissions S."/>
        </authorList>
    </citation>
    <scope>NUCLEOTIDE SEQUENCE [LARGE SCALE GENOMIC DNA]</scope>
    <source>
        <strain evidence="10">DSM 44675</strain>
    </source>
</reference>
<feature type="transmembrane region" description="Helical" evidence="8">
    <location>
        <begin position="363"/>
        <end position="388"/>
    </location>
</feature>
<dbReference type="Proteomes" id="UP000198677">
    <property type="component" value="Unassembled WGS sequence"/>
</dbReference>
<protein>
    <submittedName>
        <fullName evidence="9">Putative peptidoglycan lipid II flippase</fullName>
    </submittedName>
</protein>
<evidence type="ECO:0000256" key="7">
    <source>
        <dbReference type="ARBA" id="ARBA00023136"/>
    </source>
</evidence>
<dbReference type="Pfam" id="PF03023">
    <property type="entry name" value="MurJ"/>
    <property type="match status" value="1"/>
</dbReference>
<dbReference type="PANTHER" id="PTHR47019:SF1">
    <property type="entry name" value="LIPID II FLIPPASE MURJ"/>
    <property type="match status" value="1"/>
</dbReference>
<gene>
    <name evidence="9" type="ORF">SAMN05444583_10152</name>
</gene>
<keyword evidence="6 8" id="KW-1133">Transmembrane helix</keyword>
<keyword evidence="4" id="KW-0133">Cell shape</keyword>